<proteinExistence type="inferred from homology"/>
<evidence type="ECO:0000256" key="1">
    <source>
        <dbReference type="ARBA" id="ARBA00001946"/>
    </source>
</evidence>
<comment type="similarity">
    <text evidence="7">Belongs to the PINc/VapC protein family.</text>
</comment>
<dbReference type="InterPro" id="IPR050556">
    <property type="entry name" value="Type_II_TA_system_RNase"/>
</dbReference>
<gene>
    <name evidence="9" type="ORF">HDF08_003498</name>
</gene>
<reference evidence="9 10" key="1">
    <citation type="submission" date="2020-07" db="EMBL/GenBank/DDBJ databases">
        <title>Genomic Encyclopedia of Type Strains, Phase IV (KMG-V): Genome sequencing to study the core and pangenomes of soil and plant-associated prokaryotes.</title>
        <authorList>
            <person name="Whitman W."/>
        </authorList>
    </citation>
    <scope>NUCLEOTIDE SEQUENCE [LARGE SCALE GENOMIC DNA]</scope>
    <source>
        <strain evidence="9 10">M8UP22</strain>
    </source>
</reference>
<evidence type="ECO:0000256" key="3">
    <source>
        <dbReference type="ARBA" id="ARBA00022722"/>
    </source>
</evidence>
<dbReference type="PANTHER" id="PTHR33653">
    <property type="entry name" value="RIBONUCLEASE VAPC2"/>
    <property type="match status" value="1"/>
</dbReference>
<protein>
    <recommendedName>
        <fullName evidence="8">PIN domain-containing protein</fullName>
    </recommendedName>
</protein>
<keyword evidence="5" id="KW-0378">Hydrolase</keyword>
<dbReference type="AlphaFoldDB" id="A0A852VP71"/>
<sequence>MSETRKKRPDERVLAFLSNVSPTALFMSCLSVGELKKGVALKRNSDPSAAKAIAGWVDGLEMNFADRILSVDTASAKLWGEWSAQRPRPVIDTILAATAVVHGLVFVTRNESDVQDLPIKLLNPWRSDS</sequence>
<accession>A0A852VP71</accession>
<dbReference type="InterPro" id="IPR002716">
    <property type="entry name" value="PIN_dom"/>
</dbReference>
<dbReference type="Gene3D" id="3.40.50.1010">
    <property type="entry name" value="5'-nuclease"/>
    <property type="match status" value="1"/>
</dbReference>
<evidence type="ECO:0000256" key="6">
    <source>
        <dbReference type="ARBA" id="ARBA00022842"/>
    </source>
</evidence>
<dbReference type="EMBL" id="JACCCU010000002">
    <property type="protein sequence ID" value="NYF91396.1"/>
    <property type="molecule type" value="Genomic_DNA"/>
</dbReference>
<dbReference type="GO" id="GO:0046872">
    <property type="term" value="F:metal ion binding"/>
    <property type="evidence" value="ECO:0007669"/>
    <property type="project" value="UniProtKB-KW"/>
</dbReference>
<dbReference type="InterPro" id="IPR029060">
    <property type="entry name" value="PIN-like_dom_sf"/>
</dbReference>
<feature type="domain" description="PIN" evidence="8">
    <location>
        <begin position="11"/>
        <end position="111"/>
    </location>
</feature>
<dbReference type="Pfam" id="PF01850">
    <property type="entry name" value="PIN"/>
    <property type="match status" value="1"/>
</dbReference>
<keyword evidence="3" id="KW-0540">Nuclease</keyword>
<evidence type="ECO:0000256" key="7">
    <source>
        <dbReference type="ARBA" id="ARBA00038093"/>
    </source>
</evidence>
<dbReference type="Proteomes" id="UP000564385">
    <property type="component" value="Unassembled WGS sequence"/>
</dbReference>
<keyword evidence="4" id="KW-0479">Metal-binding</keyword>
<keyword evidence="2" id="KW-1277">Toxin-antitoxin system</keyword>
<keyword evidence="6" id="KW-0460">Magnesium</keyword>
<evidence type="ECO:0000256" key="2">
    <source>
        <dbReference type="ARBA" id="ARBA00022649"/>
    </source>
</evidence>
<dbReference type="PROSITE" id="PS51257">
    <property type="entry name" value="PROKAR_LIPOPROTEIN"/>
    <property type="match status" value="1"/>
</dbReference>
<evidence type="ECO:0000313" key="9">
    <source>
        <dbReference type="EMBL" id="NYF91396.1"/>
    </source>
</evidence>
<dbReference type="CDD" id="cd18746">
    <property type="entry name" value="PIN_VapC4-5_FitB-like"/>
    <property type="match status" value="1"/>
</dbReference>
<name>A0A852VP71_9BACT</name>
<dbReference type="PANTHER" id="PTHR33653:SF1">
    <property type="entry name" value="RIBONUCLEASE VAPC2"/>
    <property type="match status" value="1"/>
</dbReference>
<evidence type="ECO:0000256" key="5">
    <source>
        <dbReference type="ARBA" id="ARBA00022801"/>
    </source>
</evidence>
<organism evidence="9 10">
    <name type="scientific">Tunturiibacter lichenicola</name>
    <dbReference type="NCBI Taxonomy" id="2051959"/>
    <lineage>
        <taxon>Bacteria</taxon>
        <taxon>Pseudomonadati</taxon>
        <taxon>Acidobacteriota</taxon>
        <taxon>Terriglobia</taxon>
        <taxon>Terriglobales</taxon>
        <taxon>Acidobacteriaceae</taxon>
        <taxon>Tunturiibacter</taxon>
    </lineage>
</organism>
<evidence type="ECO:0000259" key="8">
    <source>
        <dbReference type="Pfam" id="PF01850"/>
    </source>
</evidence>
<comment type="caution">
    <text evidence="9">The sequence shown here is derived from an EMBL/GenBank/DDBJ whole genome shotgun (WGS) entry which is preliminary data.</text>
</comment>
<evidence type="ECO:0000256" key="4">
    <source>
        <dbReference type="ARBA" id="ARBA00022723"/>
    </source>
</evidence>
<dbReference type="SUPFAM" id="SSF88723">
    <property type="entry name" value="PIN domain-like"/>
    <property type="match status" value="1"/>
</dbReference>
<comment type="cofactor">
    <cofactor evidence="1">
        <name>Mg(2+)</name>
        <dbReference type="ChEBI" id="CHEBI:18420"/>
    </cofactor>
</comment>
<dbReference type="GO" id="GO:0016787">
    <property type="term" value="F:hydrolase activity"/>
    <property type="evidence" value="ECO:0007669"/>
    <property type="project" value="UniProtKB-KW"/>
</dbReference>
<dbReference type="GO" id="GO:0004518">
    <property type="term" value="F:nuclease activity"/>
    <property type="evidence" value="ECO:0007669"/>
    <property type="project" value="UniProtKB-KW"/>
</dbReference>
<evidence type="ECO:0000313" key="10">
    <source>
        <dbReference type="Proteomes" id="UP000564385"/>
    </source>
</evidence>